<proteinExistence type="predicted"/>
<dbReference type="Proteomes" id="UP000036367">
    <property type="component" value="Unassembled WGS sequence"/>
</dbReference>
<gene>
    <name evidence="1" type="ORF">RISK_002760</name>
</gene>
<comment type="caution">
    <text evidence="1">The sequence shown here is derived from an EMBL/GenBank/DDBJ whole genome shotgun (WGS) entry which is preliminary data.</text>
</comment>
<dbReference type="EMBL" id="LECT01000021">
    <property type="protein sequence ID" value="KLU05269.1"/>
    <property type="molecule type" value="Genomic_DNA"/>
</dbReference>
<protein>
    <submittedName>
        <fullName evidence="1">Uncharacterized protein</fullName>
    </submittedName>
</protein>
<dbReference type="AlphaFoldDB" id="A0A0J1EIC1"/>
<evidence type="ECO:0000313" key="1">
    <source>
        <dbReference type="EMBL" id="KLU05269.1"/>
    </source>
</evidence>
<name>A0A0J1EIC1_RHOIS</name>
<organism evidence="1 2">
    <name type="scientific">Rhodopirellula islandica</name>
    <dbReference type="NCBI Taxonomy" id="595434"/>
    <lineage>
        <taxon>Bacteria</taxon>
        <taxon>Pseudomonadati</taxon>
        <taxon>Planctomycetota</taxon>
        <taxon>Planctomycetia</taxon>
        <taxon>Pirellulales</taxon>
        <taxon>Pirellulaceae</taxon>
        <taxon>Rhodopirellula</taxon>
    </lineage>
</organism>
<evidence type="ECO:0000313" key="2">
    <source>
        <dbReference type="Proteomes" id="UP000036367"/>
    </source>
</evidence>
<reference evidence="1" key="1">
    <citation type="submission" date="2015-05" db="EMBL/GenBank/DDBJ databases">
        <title>Permanent draft genome of Rhodopirellula islandicus K833.</title>
        <authorList>
            <person name="Kizina J."/>
            <person name="Richter M."/>
            <person name="Glockner F.O."/>
            <person name="Harder J."/>
        </authorList>
    </citation>
    <scope>NUCLEOTIDE SEQUENCE [LARGE SCALE GENOMIC DNA]</scope>
    <source>
        <strain evidence="1">K833</strain>
    </source>
</reference>
<keyword evidence="2" id="KW-1185">Reference proteome</keyword>
<accession>A0A0J1EIC1</accession>
<sequence length="38" mass="4087">MQSLVIASTFLATACHLTPFPNASERSILRNGPEITAK</sequence>